<dbReference type="AlphaFoldDB" id="A0A0D1ZRQ6"/>
<dbReference type="GO" id="GO:0016491">
    <property type="term" value="F:oxidoreductase activity"/>
    <property type="evidence" value="ECO:0007669"/>
    <property type="project" value="UniProtKB-KW"/>
</dbReference>
<comment type="similarity">
    <text evidence="1">Belongs to the short-chain dehydrogenases/reductases (SDR) family.</text>
</comment>
<gene>
    <name evidence="3" type="ORF">PV10_00472</name>
</gene>
<keyword evidence="4" id="KW-1185">Reference proteome</keyword>
<reference evidence="3 4" key="1">
    <citation type="submission" date="2015-01" db="EMBL/GenBank/DDBJ databases">
        <title>The Genome Sequence of Exophiala mesophila CBS40295.</title>
        <authorList>
            <consortium name="The Broad Institute Genomics Platform"/>
            <person name="Cuomo C."/>
            <person name="de Hoog S."/>
            <person name="Gorbushina A."/>
            <person name="Stielow B."/>
            <person name="Teixiera M."/>
            <person name="Abouelleil A."/>
            <person name="Chapman S.B."/>
            <person name="Priest M."/>
            <person name="Young S.K."/>
            <person name="Wortman J."/>
            <person name="Nusbaum C."/>
            <person name="Birren B."/>
        </authorList>
    </citation>
    <scope>NUCLEOTIDE SEQUENCE [LARGE SCALE GENOMIC DNA]</scope>
    <source>
        <strain evidence="3 4">CBS 40295</strain>
    </source>
</reference>
<dbReference type="GeneID" id="27318317"/>
<evidence type="ECO:0000313" key="3">
    <source>
        <dbReference type="EMBL" id="KIV96634.1"/>
    </source>
</evidence>
<dbReference type="SUPFAM" id="SSF51735">
    <property type="entry name" value="NAD(P)-binding Rossmann-fold domains"/>
    <property type="match status" value="1"/>
</dbReference>
<dbReference type="EMBL" id="KN847520">
    <property type="protein sequence ID" value="KIV96634.1"/>
    <property type="molecule type" value="Genomic_DNA"/>
</dbReference>
<evidence type="ECO:0008006" key="5">
    <source>
        <dbReference type="Google" id="ProtNLM"/>
    </source>
</evidence>
<dbReference type="HOGENOM" id="CLU_010194_8_2_1"/>
<evidence type="ECO:0000313" key="4">
    <source>
        <dbReference type="Proteomes" id="UP000054302"/>
    </source>
</evidence>
<organism evidence="3 4">
    <name type="scientific">Exophiala mesophila</name>
    <name type="common">Black yeast-like fungus</name>
    <dbReference type="NCBI Taxonomy" id="212818"/>
    <lineage>
        <taxon>Eukaryota</taxon>
        <taxon>Fungi</taxon>
        <taxon>Dikarya</taxon>
        <taxon>Ascomycota</taxon>
        <taxon>Pezizomycotina</taxon>
        <taxon>Eurotiomycetes</taxon>
        <taxon>Chaetothyriomycetidae</taxon>
        <taxon>Chaetothyriales</taxon>
        <taxon>Herpotrichiellaceae</taxon>
        <taxon>Exophiala</taxon>
    </lineage>
</organism>
<protein>
    <recommendedName>
        <fullName evidence="5">NAD(P)-binding protein</fullName>
    </recommendedName>
</protein>
<dbReference type="RefSeq" id="XP_016228208.1">
    <property type="nucleotide sequence ID" value="XM_016364559.1"/>
</dbReference>
<proteinExistence type="inferred from homology"/>
<dbReference type="STRING" id="212818.A0A0D1ZRQ6"/>
<dbReference type="PANTHER" id="PTHR42901">
    <property type="entry name" value="ALCOHOL DEHYDROGENASE"/>
    <property type="match status" value="1"/>
</dbReference>
<accession>A0A0D1ZRQ6</accession>
<evidence type="ECO:0000256" key="1">
    <source>
        <dbReference type="ARBA" id="ARBA00006484"/>
    </source>
</evidence>
<dbReference type="Proteomes" id="UP000054302">
    <property type="component" value="Unassembled WGS sequence"/>
</dbReference>
<name>A0A0D1ZRQ6_EXOME</name>
<sequence length="299" mass="32077">MVTYPEAYPGNEMFKSFTKTWHTKPYPAISPARPELSAAGKIVFVTGGGTGIGKATAIAFAQAGAKGIAIFGRRVAKLQEAAEEIRKANPAGTTTVVYESVDLGKRADVDSAFTGALKQLGGTSLKIDVLVSNAGVLPKAGNVAGYDETDFYKGLEGNLGMAFNTAQAMMPLLAENATVLNISSGIGHIDPLPQIWLYAATKLHNIKMFDYLQAENPNLRIINVQPGVVATDMSSDAGFAGQDEPELPAQFHLWLASPEAEFLKGKFVWINWDVDELKARADEVKNSLLLRVLLHGVPM</sequence>
<dbReference type="OMA" id="IMTEMTE"/>
<dbReference type="PRINTS" id="PR00081">
    <property type="entry name" value="GDHRDH"/>
</dbReference>
<keyword evidence="2" id="KW-0560">Oxidoreductase</keyword>
<dbReference type="InterPro" id="IPR002347">
    <property type="entry name" value="SDR_fam"/>
</dbReference>
<evidence type="ECO:0000256" key="2">
    <source>
        <dbReference type="ARBA" id="ARBA00023002"/>
    </source>
</evidence>
<dbReference type="InterPro" id="IPR036291">
    <property type="entry name" value="NAD(P)-bd_dom_sf"/>
</dbReference>
<dbReference type="PANTHER" id="PTHR42901:SF1">
    <property type="entry name" value="ALCOHOL DEHYDROGENASE"/>
    <property type="match status" value="1"/>
</dbReference>
<dbReference type="Gene3D" id="3.40.50.720">
    <property type="entry name" value="NAD(P)-binding Rossmann-like Domain"/>
    <property type="match status" value="1"/>
</dbReference>
<dbReference type="OrthoDB" id="1933717at2759"/>
<dbReference type="Pfam" id="PF00106">
    <property type="entry name" value="adh_short"/>
    <property type="match status" value="1"/>
</dbReference>
<dbReference type="CDD" id="cd05233">
    <property type="entry name" value="SDR_c"/>
    <property type="match status" value="1"/>
</dbReference>
<dbReference type="VEuPathDB" id="FungiDB:PV10_00472"/>